<dbReference type="Gene3D" id="3.40.1350.140">
    <property type="entry name" value="MepB-like"/>
    <property type="match status" value="1"/>
</dbReference>
<keyword evidence="2" id="KW-1185">Reference proteome</keyword>
<dbReference type="InterPro" id="IPR011235">
    <property type="entry name" value="MepB-like"/>
</dbReference>
<dbReference type="Proteomes" id="UP000553459">
    <property type="component" value="Unassembled WGS sequence"/>
</dbReference>
<evidence type="ECO:0000313" key="1">
    <source>
        <dbReference type="EMBL" id="NAW50684.1"/>
    </source>
</evidence>
<protein>
    <submittedName>
        <fullName evidence="1">MepB protein</fullName>
    </submittedName>
</protein>
<sequence>MKQTIENIEPEQHNWETSPETGAIPFQLRDFTYKVFKNNSLKINNSALRDHENLEYGGSSLSIGGKNILFRVAKTTPTKVGQFVALYKRSGISGKITPLDFDDRYDYVFIASFNKQYHGVFIFNKEVLIQKGIFSKDKKGGKLSFRVYAPQAKQTQNWQCKYFLSLDDQNEKSSQVKCPLDAKQNRILRRFEELFI</sequence>
<dbReference type="RefSeq" id="WP_166519005.1">
    <property type="nucleotide sequence ID" value="NZ_JAAABJ010000393.1"/>
</dbReference>
<proteinExistence type="predicted"/>
<accession>A0A845PS72</accession>
<dbReference type="Pfam" id="PF08877">
    <property type="entry name" value="MepB-like"/>
    <property type="match status" value="1"/>
</dbReference>
<dbReference type="AlphaFoldDB" id="A0A845PS72"/>
<gene>
    <name evidence="1" type="ORF">GNY06_04550</name>
</gene>
<dbReference type="InterPro" id="IPR038231">
    <property type="entry name" value="MepB-like_sf"/>
</dbReference>
<evidence type="ECO:0000313" key="2">
    <source>
        <dbReference type="Proteomes" id="UP000553459"/>
    </source>
</evidence>
<dbReference type="EMBL" id="JAAABJ010000393">
    <property type="protein sequence ID" value="NAW50684.1"/>
    <property type="molecule type" value="Genomic_DNA"/>
</dbReference>
<name>A0A845PS72_9FLAO</name>
<comment type="caution">
    <text evidence="1">The sequence shown here is derived from an EMBL/GenBank/DDBJ whole genome shotgun (WGS) entry which is preliminary data.</text>
</comment>
<organism evidence="1 2">
    <name type="scientific">Elizabethkingia argenteiflava</name>
    <dbReference type="NCBI Taxonomy" id="2681556"/>
    <lineage>
        <taxon>Bacteria</taxon>
        <taxon>Pseudomonadati</taxon>
        <taxon>Bacteroidota</taxon>
        <taxon>Flavobacteriia</taxon>
        <taxon>Flavobacteriales</taxon>
        <taxon>Weeksellaceae</taxon>
        <taxon>Elizabethkingia</taxon>
    </lineage>
</organism>
<reference evidence="1 2" key="1">
    <citation type="submission" date="2019-11" db="EMBL/GenBank/DDBJ databases">
        <title>Characterization of Elizabethkingia argenteiflava sp. nov., isolated from inner surface of Soybean Pods.</title>
        <authorList>
            <person name="Mo S."/>
        </authorList>
    </citation>
    <scope>NUCLEOTIDE SEQUENCE [LARGE SCALE GENOMIC DNA]</scope>
    <source>
        <strain evidence="1 2">YB22</strain>
    </source>
</reference>